<dbReference type="Pfam" id="PF13460">
    <property type="entry name" value="NAD_binding_10"/>
    <property type="match status" value="1"/>
</dbReference>
<dbReference type="GO" id="GO:0016646">
    <property type="term" value="F:oxidoreductase activity, acting on the CH-NH group of donors, NAD or NADP as acceptor"/>
    <property type="evidence" value="ECO:0007669"/>
    <property type="project" value="TreeGrafter"/>
</dbReference>
<protein>
    <submittedName>
        <fullName evidence="2">SDR family oxidoreductase</fullName>
    </submittedName>
</protein>
<evidence type="ECO:0000313" key="2">
    <source>
        <dbReference type="EMBL" id="MBB6689969.1"/>
    </source>
</evidence>
<dbReference type="CDD" id="cd05244">
    <property type="entry name" value="BVR-B_like_SDR_a"/>
    <property type="match status" value="1"/>
</dbReference>
<comment type="caution">
    <text evidence="2">The sequence shown here is derived from an EMBL/GenBank/DDBJ whole genome shotgun (WGS) entry which is preliminary data.</text>
</comment>
<gene>
    <name evidence="2" type="ORF">H7B90_01000</name>
</gene>
<organism evidence="2 3">
    <name type="scientific">Cohnella xylanilytica</name>
    <dbReference type="NCBI Taxonomy" id="557555"/>
    <lineage>
        <taxon>Bacteria</taxon>
        <taxon>Bacillati</taxon>
        <taxon>Bacillota</taxon>
        <taxon>Bacilli</taxon>
        <taxon>Bacillales</taxon>
        <taxon>Paenibacillaceae</taxon>
        <taxon>Cohnella</taxon>
    </lineage>
</organism>
<evidence type="ECO:0000313" key="3">
    <source>
        <dbReference type="Proteomes" id="UP000553776"/>
    </source>
</evidence>
<proteinExistence type="predicted"/>
<sequence>MKILLLGATGRVGSRIAAQALGDGHRVVALVRKPAKLELAGENLTVVQGDVLNAEDIGKAMDGVDAVVGALGTDGTTTLSESMPLVIRAMNERGIRRIVTVGTAGILRSRTDPGLLRYESGESRRRSTFAAEEHRRAYEWLERSELDWTIVCPTFLPDGERIGTYRVERDYLPEGGASISVADTADFAYRQIDSLEYTRSRVGIAY</sequence>
<dbReference type="InterPro" id="IPR051606">
    <property type="entry name" value="Polyketide_Oxido-like"/>
</dbReference>
<dbReference type="InterPro" id="IPR016040">
    <property type="entry name" value="NAD(P)-bd_dom"/>
</dbReference>
<reference evidence="2 3" key="1">
    <citation type="submission" date="2020-08" db="EMBL/GenBank/DDBJ databases">
        <title>Cohnella phylogeny.</title>
        <authorList>
            <person name="Dunlap C."/>
        </authorList>
    </citation>
    <scope>NUCLEOTIDE SEQUENCE [LARGE SCALE GENOMIC DNA]</scope>
    <source>
        <strain evidence="2 3">DSM 25239</strain>
    </source>
</reference>
<dbReference type="PANTHER" id="PTHR43355">
    <property type="entry name" value="FLAVIN REDUCTASE (NADPH)"/>
    <property type="match status" value="1"/>
</dbReference>
<name>A0A841TQH5_9BACL</name>
<dbReference type="Proteomes" id="UP000553776">
    <property type="component" value="Unassembled WGS sequence"/>
</dbReference>
<feature type="domain" description="NAD(P)-binding" evidence="1">
    <location>
        <begin position="7"/>
        <end position="193"/>
    </location>
</feature>
<keyword evidence="3" id="KW-1185">Reference proteome</keyword>
<dbReference type="PANTHER" id="PTHR43355:SF2">
    <property type="entry name" value="FLAVIN REDUCTASE (NADPH)"/>
    <property type="match status" value="1"/>
</dbReference>
<dbReference type="Gene3D" id="3.40.50.720">
    <property type="entry name" value="NAD(P)-binding Rossmann-like Domain"/>
    <property type="match status" value="1"/>
</dbReference>
<dbReference type="SUPFAM" id="SSF51735">
    <property type="entry name" value="NAD(P)-binding Rossmann-fold domains"/>
    <property type="match status" value="1"/>
</dbReference>
<dbReference type="AlphaFoldDB" id="A0A841TQH5"/>
<dbReference type="RefSeq" id="WP_185134007.1">
    <property type="nucleotide sequence ID" value="NZ_JACJVR010000003.1"/>
</dbReference>
<evidence type="ECO:0000259" key="1">
    <source>
        <dbReference type="Pfam" id="PF13460"/>
    </source>
</evidence>
<dbReference type="EMBL" id="JACJVR010000003">
    <property type="protein sequence ID" value="MBB6689969.1"/>
    <property type="molecule type" value="Genomic_DNA"/>
</dbReference>
<accession>A0A841TQH5</accession>
<dbReference type="InterPro" id="IPR036291">
    <property type="entry name" value="NAD(P)-bd_dom_sf"/>
</dbReference>